<organism evidence="6 7">
    <name type="scientific">Hibiscus sabdariffa</name>
    <name type="common">roselle</name>
    <dbReference type="NCBI Taxonomy" id="183260"/>
    <lineage>
        <taxon>Eukaryota</taxon>
        <taxon>Viridiplantae</taxon>
        <taxon>Streptophyta</taxon>
        <taxon>Embryophyta</taxon>
        <taxon>Tracheophyta</taxon>
        <taxon>Spermatophyta</taxon>
        <taxon>Magnoliopsida</taxon>
        <taxon>eudicotyledons</taxon>
        <taxon>Gunneridae</taxon>
        <taxon>Pentapetalae</taxon>
        <taxon>rosids</taxon>
        <taxon>malvids</taxon>
        <taxon>Malvales</taxon>
        <taxon>Malvaceae</taxon>
        <taxon>Malvoideae</taxon>
        <taxon>Hibiscus</taxon>
    </lineage>
</organism>
<evidence type="ECO:0000256" key="2">
    <source>
        <dbReference type="ARBA" id="ARBA00005254"/>
    </source>
</evidence>
<evidence type="ECO:0000256" key="1">
    <source>
        <dbReference type="ARBA" id="ARBA00005005"/>
    </source>
</evidence>
<evidence type="ECO:0000256" key="3">
    <source>
        <dbReference type="ARBA" id="ARBA00022832"/>
    </source>
</evidence>
<dbReference type="Gene3D" id="3.90.226.10">
    <property type="entry name" value="2-enoyl-CoA Hydratase, Chain A, domain 1"/>
    <property type="match status" value="1"/>
</dbReference>
<keyword evidence="5" id="KW-0413">Isomerase</keyword>
<comment type="similarity">
    <text evidence="2">Belongs to the enoyl-CoA hydratase/isomerase family.</text>
</comment>
<name>A0ABR2DRR6_9ROSI</name>
<dbReference type="InterPro" id="IPR014748">
    <property type="entry name" value="Enoyl-CoA_hydra_C"/>
</dbReference>
<evidence type="ECO:0000313" key="6">
    <source>
        <dbReference type="EMBL" id="KAK8545602.1"/>
    </source>
</evidence>
<gene>
    <name evidence="6" type="ORF">V6N12_026433</name>
</gene>
<dbReference type="InterPro" id="IPR045002">
    <property type="entry name" value="Ech1-like"/>
</dbReference>
<dbReference type="InterPro" id="IPR029045">
    <property type="entry name" value="ClpP/crotonase-like_dom_sf"/>
</dbReference>
<dbReference type="NCBIfam" id="NF004794">
    <property type="entry name" value="PRK06142.1"/>
    <property type="match status" value="1"/>
</dbReference>
<proteinExistence type="inferred from homology"/>
<dbReference type="SUPFAM" id="SSF52096">
    <property type="entry name" value="ClpP/crotonase"/>
    <property type="match status" value="1"/>
</dbReference>
<evidence type="ECO:0000256" key="4">
    <source>
        <dbReference type="ARBA" id="ARBA00023098"/>
    </source>
</evidence>
<keyword evidence="7" id="KW-1185">Reference proteome</keyword>
<dbReference type="Pfam" id="PF00378">
    <property type="entry name" value="ECH_1"/>
    <property type="match status" value="1"/>
</dbReference>
<comment type="pathway">
    <text evidence="1">Lipid metabolism; fatty acid beta-oxidation.</text>
</comment>
<protein>
    <submittedName>
        <fullName evidence="6">Uncharacterized protein</fullName>
    </submittedName>
</protein>
<keyword evidence="3" id="KW-0276">Fatty acid metabolism</keyword>
<accession>A0ABR2DRR6</accession>
<dbReference type="CDD" id="cd06558">
    <property type="entry name" value="crotonase-like"/>
    <property type="match status" value="1"/>
</dbReference>
<evidence type="ECO:0000256" key="5">
    <source>
        <dbReference type="ARBA" id="ARBA00023235"/>
    </source>
</evidence>
<dbReference type="PANTHER" id="PTHR43149:SF1">
    <property type="entry name" value="DELTA(3,5)-DELTA(2,4)-DIENOYL-COA ISOMERASE, MITOCHONDRIAL"/>
    <property type="match status" value="1"/>
</dbReference>
<comment type="caution">
    <text evidence="6">The sequence shown here is derived from an EMBL/GenBank/DDBJ whole genome shotgun (WGS) entry which is preliminary data.</text>
</comment>
<keyword evidence="4" id="KW-0443">Lipid metabolism</keyword>
<sequence>MEDKYETLKIVQESPNSGVFNLIINRPSVSNALSIDFFNEFPKALSALDQNPAATVIVLSGSGNHFCGGIDLKSLAAIANDNSGDRGRTGERLRRHIKFLQDAITAMERCRKPVIAAIHGACIGLGINIVTACDIRYCSKDAFFSVKEVDMGITADVGALQRLPGIVGFGNAMELSLTARRFSGEEAKNLGLVSQVFGSREELMKGVCTIAEGISEKPPLAVVGTKAVLIRSRDVNVEQGLDYVATWNSSMLLSEDLTEAISAQKHKRKPSYSKL</sequence>
<evidence type="ECO:0000313" key="7">
    <source>
        <dbReference type="Proteomes" id="UP001472677"/>
    </source>
</evidence>
<dbReference type="PANTHER" id="PTHR43149">
    <property type="entry name" value="ENOYL-COA HYDRATASE"/>
    <property type="match status" value="1"/>
</dbReference>
<dbReference type="InterPro" id="IPR001753">
    <property type="entry name" value="Enoyl-CoA_hydra/iso"/>
</dbReference>
<dbReference type="EMBL" id="JBBPBM010000023">
    <property type="protein sequence ID" value="KAK8545602.1"/>
    <property type="molecule type" value="Genomic_DNA"/>
</dbReference>
<dbReference type="Gene3D" id="1.10.12.10">
    <property type="entry name" value="Lyase 2-enoyl-coa Hydratase, Chain A, domain 2"/>
    <property type="match status" value="1"/>
</dbReference>
<dbReference type="Proteomes" id="UP001472677">
    <property type="component" value="Unassembled WGS sequence"/>
</dbReference>
<reference evidence="6 7" key="1">
    <citation type="journal article" date="2024" name="G3 (Bethesda)">
        <title>Genome assembly of Hibiscus sabdariffa L. provides insights into metabolisms of medicinal natural products.</title>
        <authorList>
            <person name="Kim T."/>
        </authorList>
    </citation>
    <scope>NUCLEOTIDE SEQUENCE [LARGE SCALE GENOMIC DNA]</scope>
    <source>
        <strain evidence="6">TK-2024</strain>
        <tissue evidence="6">Old leaves</tissue>
    </source>
</reference>